<feature type="region of interest" description="Disordered" evidence="1">
    <location>
        <begin position="799"/>
        <end position="828"/>
    </location>
</feature>
<feature type="region of interest" description="Disordered" evidence="1">
    <location>
        <begin position="116"/>
        <end position="135"/>
    </location>
</feature>
<feature type="compositionally biased region" description="Basic residues" evidence="1">
    <location>
        <begin position="819"/>
        <end position="828"/>
    </location>
</feature>
<dbReference type="AlphaFoldDB" id="A0A9P4I877"/>
<feature type="region of interest" description="Disordered" evidence="1">
    <location>
        <begin position="303"/>
        <end position="322"/>
    </location>
</feature>
<proteinExistence type="predicted"/>
<feature type="compositionally biased region" description="Basic and acidic residues" evidence="1">
    <location>
        <begin position="799"/>
        <end position="809"/>
    </location>
</feature>
<keyword evidence="3" id="KW-1185">Reference proteome</keyword>
<organism evidence="2 3">
    <name type="scientific">Rhizodiscina lignyota</name>
    <dbReference type="NCBI Taxonomy" id="1504668"/>
    <lineage>
        <taxon>Eukaryota</taxon>
        <taxon>Fungi</taxon>
        <taxon>Dikarya</taxon>
        <taxon>Ascomycota</taxon>
        <taxon>Pezizomycotina</taxon>
        <taxon>Dothideomycetes</taxon>
        <taxon>Pleosporomycetidae</taxon>
        <taxon>Aulographales</taxon>
        <taxon>Rhizodiscinaceae</taxon>
        <taxon>Rhizodiscina</taxon>
    </lineage>
</organism>
<feature type="compositionally biased region" description="Polar residues" evidence="1">
    <location>
        <begin position="684"/>
        <end position="721"/>
    </location>
</feature>
<feature type="region of interest" description="Disordered" evidence="1">
    <location>
        <begin position="626"/>
        <end position="721"/>
    </location>
</feature>
<dbReference type="Proteomes" id="UP000799772">
    <property type="component" value="Unassembled WGS sequence"/>
</dbReference>
<name>A0A9P4I877_9PEZI</name>
<gene>
    <name evidence="2" type="ORF">NA57DRAFT_79848</name>
</gene>
<feature type="compositionally biased region" description="Polar residues" evidence="1">
    <location>
        <begin position="217"/>
        <end position="235"/>
    </location>
</feature>
<sequence>MPSILDYCANQKIEVDLEPPSNDEILVPDPDVELGGAERAAKRRRVEEHARQCLKDMPLYIQSAALMGPFDKRWHNPWRKRGGTKETAHGTTQGHRKRRAVEPEIVDSAQSLKDMSYGKVSSTSPEKARYRESTSIGAEGYTNHWLKTRNGGPKSRIFEGMTPERSVEQASKRLVHGEESPSKRTQRTRDQVKIKKEKMRDPLSVAVKSSEEKDSPPTLSNKPQSPAKLRTSSDATSLKLHATTLNNEEAFEAHSIKETLAQTDPKTLPSPKVPGNTSKVLANNVPAVNAIIRQSSQGRLASGEMLSPNKYQGGFTPINKRPDISTEEKTMTSKLISQEPLKAEANKDAQTYSDNEHVHSSFQMEYLHSAERCGDSLRAPVQRSAQLKRSTDVKLYPNSTSSQGFAYRRATDSPPNAGAGEEKNALLKPSQSLPQHRKRRKLSFASTPTVQHKGLSETKLGTATAVPKSDEGIADPITEKQIAHHLNGSIKDTTTLFRKAVRNSTTSLAQQPTSNEAHTETISSRNFGVEVEDPDAERVNDDDFSTQAAILEAQRAFQENISPINCSTHVTSTANGNDSEQCDDLVHDNAPSLTPITPFRAFRTPPRDEAPISTQELLDAAQGLAFSTVKKPQPNRDGKRAGFADNVPHDNADTLVVCDPDSGAADETTSISEIRNAATRSRDASSVQSRKSLRQASALRSSQADRPSVKPSASTVKAASIIASGSTTHRDTILNKGIGAKHRNGPQIVNNYSQDAQRVDKSTMSLDFGIGGDADMDIDAAVNDCSGFLDGWDVESDLKRSMEEAENETKAQSTQKTMTRSRLRKSLR</sequence>
<feature type="compositionally biased region" description="Basic and acidic residues" evidence="1">
    <location>
        <begin position="165"/>
        <end position="201"/>
    </location>
</feature>
<dbReference type="EMBL" id="ML978133">
    <property type="protein sequence ID" value="KAF2094673.1"/>
    <property type="molecule type" value="Genomic_DNA"/>
</dbReference>
<reference evidence="2" key="1">
    <citation type="journal article" date="2020" name="Stud. Mycol.">
        <title>101 Dothideomycetes genomes: a test case for predicting lifestyles and emergence of pathogens.</title>
        <authorList>
            <person name="Haridas S."/>
            <person name="Albert R."/>
            <person name="Binder M."/>
            <person name="Bloem J."/>
            <person name="Labutti K."/>
            <person name="Salamov A."/>
            <person name="Andreopoulos B."/>
            <person name="Baker S."/>
            <person name="Barry K."/>
            <person name="Bills G."/>
            <person name="Bluhm B."/>
            <person name="Cannon C."/>
            <person name="Castanera R."/>
            <person name="Culley D."/>
            <person name="Daum C."/>
            <person name="Ezra D."/>
            <person name="Gonzalez J."/>
            <person name="Henrissat B."/>
            <person name="Kuo A."/>
            <person name="Liang C."/>
            <person name="Lipzen A."/>
            <person name="Lutzoni F."/>
            <person name="Magnuson J."/>
            <person name="Mondo S."/>
            <person name="Nolan M."/>
            <person name="Ohm R."/>
            <person name="Pangilinan J."/>
            <person name="Park H.-J."/>
            <person name="Ramirez L."/>
            <person name="Alfaro M."/>
            <person name="Sun H."/>
            <person name="Tritt A."/>
            <person name="Yoshinaga Y."/>
            <person name="Zwiers L.-H."/>
            <person name="Turgeon B."/>
            <person name="Goodwin S."/>
            <person name="Spatafora J."/>
            <person name="Crous P."/>
            <person name="Grigoriev I."/>
        </authorList>
    </citation>
    <scope>NUCLEOTIDE SEQUENCE</scope>
    <source>
        <strain evidence="2">CBS 133067</strain>
    </source>
</reference>
<feature type="region of interest" description="Disordered" evidence="1">
    <location>
        <begin position="75"/>
        <end position="100"/>
    </location>
</feature>
<feature type="region of interest" description="Disordered" evidence="1">
    <location>
        <begin position="143"/>
        <end position="235"/>
    </location>
</feature>
<evidence type="ECO:0000313" key="2">
    <source>
        <dbReference type="EMBL" id="KAF2094673.1"/>
    </source>
</evidence>
<feature type="compositionally biased region" description="Basic and acidic residues" evidence="1">
    <location>
        <begin position="634"/>
        <end position="652"/>
    </location>
</feature>
<accession>A0A9P4I877</accession>
<evidence type="ECO:0000256" key="1">
    <source>
        <dbReference type="SAM" id="MobiDB-lite"/>
    </source>
</evidence>
<feature type="compositionally biased region" description="Polar residues" evidence="1">
    <location>
        <begin position="116"/>
        <end position="125"/>
    </location>
</feature>
<comment type="caution">
    <text evidence="2">The sequence shown here is derived from an EMBL/GenBank/DDBJ whole genome shotgun (WGS) entry which is preliminary data.</text>
</comment>
<evidence type="ECO:0000313" key="3">
    <source>
        <dbReference type="Proteomes" id="UP000799772"/>
    </source>
</evidence>
<dbReference type="OrthoDB" id="5419922at2759"/>
<feature type="region of interest" description="Disordered" evidence="1">
    <location>
        <begin position="381"/>
        <end position="454"/>
    </location>
</feature>
<protein>
    <submittedName>
        <fullName evidence="2">Uncharacterized protein</fullName>
    </submittedName>
</protein>